<accession>A0A3P3VY69</accession>
<reference evidence="3 4" key="1">
    <citation type="submission" date="2018-11" db="EMBL/GenBank/DDBJ databases">
        <title>YIM 102482-1 draft genome.</title>
        <authorList>
            <person name="Li G."/>
            <person name="Jiang Y."/>
        </authorList>
    </citation>
    <scope>NUCLEOTIDE SEQUENCE [LARGE SCALE GENOMIC DNA]</scope>
    <source>
        <strain evidence="3 4">YIM 102482-1</strain>
    </source>
</reference>
<dbReference type="RefSeq" id="WP_124972581.1">
    <property type="nucleotide sequence ID" value="NZ_RQVS01000009.1"/>
</dbReference>
<feature type="transmembrane region" description="Helical" evidence="2">
    <location>
        <begin position="24"/>
        <end position="44"/>
    </location>
</feature>
<sequence>MIWLMSTPVETPTFDPAQVTPGPVGFFVTIGLFLAVGLIAMGLMNRMSRLQARYAVREQLEAEAAAGAAANEVPTAEAAGDEPKPDTASR</sequence>
<keyword evidence="2" id="KW-0812">Transmembrane</keyword>
<evidence type="ECO:0000256" key="1">
    <source>
        <dbReference type="SAM" id="MobiDB-lite"/>
    </source>
</evidence>
<keyword evidence="2" id="KW-0472">Membrane</keyword>
<feature type="compositionally biased region" description="Basic and acidic residues" evidence="1">
    <location>
        <begin position="81"/>
        <end position="90"/>
    </location>
</feature>
<evidence type="ECO:0000256" key="2">
    <source>
        <dbReference type="SAM" id="Phobius"/>
    </source>
</evidence>
<organism evidence="3 4">
    <name type="scientific">Gulosibacter macacae</name>
    <dbReference type="NCBI Taxonomy" id="2488791"/>
    <lineage>
        <taxon>Bacteria</taxon>
        <taxon>Bacillati</taxon>
        <taxon>Actinomycetota</taxon>
        <taxon>Actinomycetes</taxon>
        <taxon>Micrococcales</taxon>
        <taxon>Microbacteriaceae</taxon>
        <taxon>Gulosibacter</taxon>
    </lineage>
</organism>
<feature type="compositionally biased region" description="Low complexity" evidence="1">
    <location>
        <begin position="66"/>
        <end position="78"/>
    </location>
</feature>
<evidence type="ECO:0000313" key="3">
    <source>
        <dbReference type="EMBL" id="RRJ86419.1"/>
    </source>
</evidence>
<gene>
    <name evidence="3" type="ORF">EG850_08715</name>
</gene>
<proteinExistence type="predicted"/>
<dbReference type="OrthoDB" id="5122705at2"/>
<keyword evidence="2" id="KW-1133">Transmembrane helix</keyword>
<name>A0A3P3VY69_9MICO</name>
<feature type="region of interest" description="Disordered" evidence="1">
    <location>
        <begin position="66"/>
        <end position="90"/>
    </location>
</feature>
<protein>
    <submittedName>
        <fullName evidence="3">Uncharacterized protein</fullName>
    </submittedName>
</protein>
<keyword evidence="4" id="KW-1185">Reference proteome</keyword>
<dbReference type="AlphaFoldDB" id="A0A3P3VY69"/>
<dbReference type="EMBL" id="RQVS01000009">
    <property type="protein sequence ID" value="RRJ86419.1"/>
    <property type="molecule type" value="Genomic_DNA"/>
</dbReference>
<comment type="caution">
    <text evidence="3">The sequence shown here is derived from an EMBL/GenBank/DDBJ whole genome shotgun (WGS) entry which is preliminary data.</text>
</comment>
<evidence type="ECO:0000313" key="4">
    <source>
        <dbReference type="Proteomes" id="UP000274391"/>
    </source>
</evidence>
<dbReference type="Proteomes" id="UP000274391">
    <property type="component" value="Unassembled WGS sequence"/>
</dbReference>